<organism evidence="2 3">
    <name type="scientific">Thermoplasma acidophilum (strain ATCC 25905 / DSM 1728 / JCM 9062 / NBRC 15155 / AMRC-C165)</name>
    <dbReference type="NCBI Taxonomy" id="273075"/>
    <lineage>
        <taxon>Archaea</taxon>
        <taxon>Methanobacteriati</taxon>
        <taxon>Thermoplasmatota</taxon>
        <taxon>Thermoplasmata</taxon>
        <taxon>Thermoplasmatales</taxon>
        <taxon>Thermoplasmataceae</taxon>
        <taxon>Thermoplasma</taxon>
    </lineage>
</organism>
<dbReference type="PaxDb" id="273075-Ta1005"/>
<dbReference type="AlphaFoldDB" id="Q9HJG4"/>
<dbReference type="OrthoDB" id="42776at2157"/>
<dbReference type="Gene3D" id="3.40.50.720">
    <property type="entry name" value="NAD(P)-binding Rossmann-like Domain"/>
    <property type="match status" value="1"/>
</dbReference>
<dbReference type="InterPro" id="IPR003781">
    <property type="entry name" value="CoA-bd"/>
</dbReference>
<dbReference type="PANTHER" id="PTHR33303:SF2">
    <property type="entry name" value="COA-BINDING DOMAIN-CONTAINING PROTEIN"/>
    <property type="match status" value="1"/>
</dbReference>
<dbReference type="InterPro" id="IPR036291">
    <property type="entry name" value="NAD(P)-bd_dom_sf"/>
</dbReference>
<evidence type="ECO:0000313" key="3">
    <source>
        <dbReference type="Proteomes" id="UP000001024"/>
    </source>
</evidence>
<dbReference type="eggNOG" id="arCOG04227">
    <property type="taxonomic scope" value="Archaea"/>
</dbReference>
<sequence>MADDIEWILNNSRKIAVVGISDKPDRDSYRVAKYLSDNGYEIIPVNPMIQEWNGKKAYPDILSIPESIDVVDVFRKPDAVPEIVNQAISKRVKAIWLQEGIEHPDSEKRAMANGLRVVSNRCMMKEHRKLHRK</sequence>
<evidence type="ECO:0000313" key="2">
    <source>
        <dbReference type="EMBL" id="CAC12134.1"/>
    </source>
</evidence>
<dbReference type="PANTHER" id="PTHR33303">
    <property type="entry name" value="CYTOPLASMIC PROTEIN-RELATED"/>
    <property type="match status" value="1"/>
</dbReference>
<dbReference type="EMBL" id="AL445066">
    <property type="protein sequence ID" value="CAC12134.1"/>
    <property type="molecule type" value="Genomic_DNA"/>
</dbReference>
<protein>
    <recommendedName>
        <fullName evidence="1">CoA-binding domain-containing protein</fullName>
    </recommendedName>
</protein>
<dbReference type="STRING" id="273075.gene:9572224"/>
<dbReference type="RefSeq" id="WP_010901416.1">
    <property type="nucleotide sequence ID" value="NC_002578.1"/>
</dbReference>
<keyword evidence="3" id="KW-1185">Reference proteome</keyword>
<dbReference type="Proteomes" id="UP000001024">
    <property type="component" value="Chromosome"/>
</dbReference>
<name>Q9HJG4_THEAC</name>
<evidence type="ECO:0000259" key="1">
    <source>
        <dbReference type="SMART" id="SM00881"/>
    </source>
</evidence>
<proteinExistence type="predicted"/>
<feature type="domain" description="CoA-binding" evidence="1">
    <location>
        <begin position="9"/>
        <end position="101"/>
    </location>
</feature>
<accession>Q9HJG4</accession>
<dbReference type="SMART" id="SM00881">
    <property type="entry name" value="CoA_binding"/>
    <property type="match status" value="1"/>
</dbReference>
<dbReference type="FunCoup" id="Q9HJG4">
    <property type="interactions" value="1"/>
</dbReference>
<dbReference type="EnsemblBacteria" id="CAC12134">
    <property type="protein sequence ID" value="CAC12134"/>
    <property type="gene ID" value="CAC12134"/>
</dbReference>
<dbReference type="SUPFAM" id="SSF51735">
    <property type="entry name" value="NAD(P)-binding Rossmann-fold domains"/>
    <property type="match status" value="1"/>
</dbReference>
<gene>
    <name evidence="2" type="ordered locus">Ta1005</name>
</gene>
<dbReference type="Pfam" id="PF13380">
    <property type="entry name" value="CoA_binding_2"/>
    <property type="match status" value="1"/>
</dbReference>
<dbReference type="InParanoid" id="Q9HJG4"/>
<dbReference type="KEGG" id="tac:Ta1005"/>
<reference evidence="2 3" key="1">
    <citation type="journal article" date="2000" name="Nature">
        <title>The genome sequence of the thermoacidophilic scavenger Thermoplasma acidophilum.</title>
        <authorList>
            <person name="Ruepp A."/>
            <person name="Graml W."/>
            <person name="Santos-Martinez M.L."/>
            <person name="Koretke K.K."/>
            <person name="Volker C."/>
            <person name="Mewes H.W."/>
            <person name="Frishman D."/>
            <person name="Stocker S."/>
            <person name="Lupas A.N."/>
            <person name="Baumeister W."/>
        </authorList>
    </citation>
    <scope>NUCLEOTIDE SEQUENCE [LARGE SCALE GENOMIC DNA]</scope>
    <source>
        <strain evidence="3">ATCC 25905 / DSM 1728 / JCM 9062 / NBRC 15155 / AMRC-C165</strain>
    </source>
</reference>
<dbReference type="HOGENOM" id="CLU_112567_0_0_2"/>